<dbReference type="Gene3D" id="1.10.260.40">
    <property type="entry name" value="lambda repressor-like DNA-binding domains"/>
    <property type="match status" value="1"/>
</dbReference>
<evidence type="ECO:0000256" key="1">
    <source>
        <dbReference type="ARBA" id="ARBA00023125"/>
    </source>
</evidence>
<dbReference type="InterPro" id="IPR001387">
    <property type="entry name" value="Cro/C1-type_HTH"/>
</dbReference>
<dbReference type="RefSeq" id="WP_233695742.1">
    <property type="nucleotide sequence ID" value="NZ_JAJNBZ010000002.1"/>
</dbReference>
<keyword evidence="1" id="KW-0238">DNA-binding</keyword>
<protein>
    <submittedName>
        <fullName evidence="3">Helix-turn-helix domain-containing protein</fullName>
    </submittedName>
</protein>
<dbReference type="PANTHER" id="PTHR46797">
    <property type="entry name" value="HTH-TYPE TRANSCRIPTIONAL REGULATOR"/>
    <property type="match status" value="1"/>
</dbReference>
<evidence type="ECO:0000313" key="4">
    <source>
        <dbReference type="Proteomes" id="UP001199916"/>
    </source>
</evidence>
<sequence>MEHKNIDENLKEISEEFGNFIKQKRKEKGLTLVQLAQESGLSHSYLSQLENGKRNLPPMPTQIKICRALGVSILELPTTEEHYYSHEELERFSKEVEYEEIAKDIKILSKDADNFRDEVIGDPSFKRAMQNFVNEVGITNYIVTPSSLLEDLSEVSEDTWNYLNDVRDQIADLAERFSKYNQYVTVETGEILEFMNRPSIKFDGKSLTTEEKERIVNMIKLMFPNK</sequence>
<evidence type="ECO:0000259" key="2">
    <source>
        <dbReference type="PROSITE" id="PS50943"/>
    </source>
</evidence>
<dbReference type="SMART" id="SM00530">
    <property type="entry name" value="HTH_XRE"/>
    <property type="match status" value="1"/>
</dbReference>
<comment type="caution">
    <text evidence="3">The sequence shown here is derived from an EMBL/GenBank/DDBJ whole genome shotgun (WGS) entry which is preliminary data.</text>
</comment>
<accession>A0ABS8Y9G5</accession>
<dbReference type="Pfam" id="PF01381">
    <property type="entry name" value="HTH_3"/>
    <property type="match status" value="1"/>
</dbReference>
<dbReference type="InterPro" id="IPR050807">
    <property type="entry name" value="TransReg_Diox_bact_type"/>
</dbReference>
<dbReference type="SUPFAM" id="SSF47413">
    <property type="entry name" value="lambda repressor-like DNA-binding domains"/>
    <property type="match status" value="1"/>
</dbReference>
<dbReference type="PANTHER" id="PTHR46797:SF1">
    <property type="entry name" value="METHYLPHOSPHONATE SYNTHASE"/>
    <property type="match status" value="1"/>
</dbReference>
<name>A0ABS8Y9G5_9BACL</name>
<keyword evidence="4" id="KW-1185">Reference proteome</keyword>
<dbReference type="CDD" id="cd00093">
    <property type="entry name" value="HTH_XRE"/>
    <property type="match status" value="1"/>
</dbReference>
<reference evidence="3 4" key="1">
    <citation type="submission" date="2021-11" db="EMBL/GenBank/DDBJ databases">
        <title>Draft genome sequence of Paenibacillus profundus YoMME, a new Gram-positive bacteria with exoelectrogenic properties.</title>
        <authorList>
            <person name="Hubenova Y."/>
            <person name="Hubenova E."/>
            <person name="Manasiev Y."/>
            <person name="Peykov S."/>
            <person name="Mitov M."/>
        </authorList>
    </citation>
    <scope>NUCLEOTIDE SEQUENCE [LARGE SCALE GENOMIC DNA]</scope>
    <source>
        <strain evidence="3 4">YoMME</strain>
    </source>
</reference>
<feature type="domain" description="HTH cro/C1-type" evidence="2">
    <location>
        <begin position="21"/>
        <end position="76"/>
    </location>
</feature>
<evidence type="ECO:0000313" key="3">
    <source>
        <dbReference type="EMBL" id="MCE5168498.1"/>
    </source>
</evidence>
<dbReference type="PROSITE" id="PS50943">
    <property type="entry name" value="HTH_CROC1"/>
    <property type="match status" value="1"/>
</dbReference>
<dbReference type="EMBL" id="JAJNBZ010000002">
    <property type="protein sequence ID" value="MCE5168498.1"/>
    <property type="molecule type" value="Genomic_DNA"/>
</dbReference>
<dbReference type="Proteomes" id="UP001199916">
    <property type="component" value="Unassembled WGS sequence"/>
</dbReference>
<proteinExistence type="predicted"/>
<dbReference type="InterPro" id="IPR010982">
    <property type="entry name" value="Lambda_DNA-bd_dom_sf"/>
</dbReference>
<organism evidence="3 4">
    <name type="scientific">Paenibacillus profundus</name>
    <dbReference type="NCBI Taxonomy" id="1173085"/>
    <lineage>
        <taxon>Bacteria</taxon>
        <taxon>Bacillati</taxon>
        <taxon>Bacillota</taxon>
        <taxon>Bacilli</taxon>
        <taxon>Bacillales</taxon>
        <taxon>Paenibacillaceae</taxon>
        <taxon>Paenibacillus</taxon>
    </lineage>
</organism>
<gene>
    <name evidence="3" type="ORF">LQV63_04115</name>
</gene>